<keyword evidence="1" id="KW-0808">Transferase</keyword>
<dbReference type="GO" id="GO:0016301">
    <property type="term" value="F:kinase activity"/>
    <property type="evidence" value="ECO:0007669"/>
    <property type="project" value="UniProtKB-KW"/>
</dbReference>
<evidence type="ECO:0000313" key="2">
    <source>
        <dbReference type="Proteomes" id="UP000515789"/>
    </source>
</evidence>
<organism evidence="1 2">
    <name type="scientific">Blautia producta</name>
    <dbReference type="NCBI Taxonomy" id="33035"/>
    <lineage>
        <taxon>Bacteria</taxon>
        <taxon>Bacillati</taxon>
        <taxon>Bacillota</taxon>
        <taxon>Clostridia</taxon>
        <taxon>Lachnospirales</taxon>
        <taxon>Lachnospiraceae</taxon>
        <taxon>Blautia</taxon>
    </lineage>
</organism>
<evidence type="ECO:0000313" key="1">
    <source>
        <dbReference type="EMBL" id="QMW81486.1"/>
    </source>
</evidence>
<reference evidence="1 2" key="1">
    <citation type="submission" date="2019-04" db="EMBL/GenBank/DDBJ databases">
        <authorList>
            <person name="Schori C."/>
            <person name="Ahrens C."/>
        </authorList>
    </citation>
    <scope>NUCLEOTIDE SEQUENCE [LARGE SCALE GENOMIC DNA]</scope>
    <source>
        <strain evidence="1 2">DSM 2950</strain>
    </source>
</reference>
<sequence>MRTGRSEVWERCGRQVNGEGWYVMGKVIALGREFGSNGRKIAQDLAEHLGIKYYDKDLITLAAQKKNIPKEKLEEVDEKRESPWRYSFDENMAMERQFHYEPLNDVLFNAQAEIIEEAARNEDCVIVGRCANYILRDKPDCRSVFIYAPMETRIKTIRARTVWDERGAEQLIKKVDKQRKYYYNNYTDEKWGSMKGYDLCLDSSRFTREQILEILTALYHTIG</sequence>
<dbReference type="AlphaFoldDB" id="A0A7G5N3P3"/>
<keyword evidence="1" id="KW-0418">Kinase</keyword>
<dbReference type="InterPro" id="IPR027417">
    <property type="entry name" value="P-loop_NTPase"/>
</dbReference>
<protein>
    <submittedName>
        <fullName evidence="1">Cytidylate kinase-like family protein</fullName>
    </submittedName>
</protein>
<dbReference type="SUPFAM" id="SSF52540">
    <property type="entry name" value="P-loop containing nucleoside triphosphate hydrolases"/>
    <property type="match status" value="1"/>
</dbReference>
<proteinExistence type="predicted"/>
<dbReference type="Pfam" id="PF13189">
    <property type="entry name" value="Cytidylate_kin2"/>
    <property type="match status" value="1"/>
</dbReference>
<dbReference type="EMBL" id="CP039126">
    <property type="protein sequence ID" value="QMW81486.1"/>
    <property type="molecule type" value="Genomic_DNA"/>
</dbReference>
<accession>A0A7G5N3P3</accession>
<dbReference type="Gene3D" id="3.40.50.300">
    <property type="entry name" value="P-loop containing nucleotide triphosphate hydrolases"/>
    <property type="match status" value="1"/>
</dbReference>
<name>A0A7G5N3P3_9FIRM</name>
<gene>
    <name evidence="1" type="ORF">E5259_20615</name>
</gene>
<dbReference type="Proteomes" id="UP000515789">
    <property type="component" value="Chromosome"/>
</dbReference>